<name>A0A7R9HR90_9NEOP</name>
<proteinExistence type="predicted"/>
<reference evidence="1" key="1">
    <citation type="submission" date="2020-11" db="EMBL/GenBank/DDBJ databases">
        <authorList>
            <person name="Tran Van P."/>
        </authorList>
    </citation>
    <scope>NUCLEOTIDE SEQUENCE</scope>
</reference>
<accession>A0A7R9HR90</accession>
<protein>
    <submittedName>
        <fullName evidence="1">Uncharacterized protein</fullName>
    </submittedName>
</protein>
<dbReference type="EMBL" id="OB794986">
    <property type="protein sequence ID" value="CAD7431484.1"/>
    <property type="molecule type" value="Genomic_DNA"/>
</dbReference>
<evidence type="ECO:0000313" key="1">
    <source>
        <dbReference type="EMBL" id="CAD7431484.1"/>
    </source>
</evidence>
<organism evidence="1">
    <name type="scientific">Timema monikensis</name>
    <dbReference type="NCBI Taxonomy" id="170555"/>
    <lineage>
        <taxon>Eukaryota</taxon>
        <taxon>Metazoa</taxon>
        <taxon>Ecdysozoa</taxon>
        <taxon>Arthropoda</taxon>
        <taxon>Hexapoda</taxon>
        <taxon>Insecta</taxon>
        <taxon>Pterygota</taxon>
        <taxon>Neoptera</taxon>
        <taxon>Polyneoptera</taxon>
        <taxon>Phasmatodea</taxon>
        <taxon>Timematodea</taxon>
        <taxon>Timematoidea</taxon>
        <taxon>Timematidae</taxon>
        <taxon>Timema</taxon>
    </lineage>
</organism>
<gene>
    <name evidence="1" type="ORF">TMSB3V08_LOCUS8215</name>
</gene>
<sequence>MPLQTSIALSKSSPPTCAIDIFLFYVLELHLLSLFEREWLSAWSETVSMSQCLNGRVVLNWYLVPERYCTDPELCVSLGFSLQYIRLTVFCWLAAMTHDMYTTFSCSAKVQLISTISALPEMFLTGKPTISNQCEFAFDNACALQPEASRQLRCPL</sequence>
<dbReference type="AlphaFoldDB" id="A0A7R9HR90"/>